<reference evidence="12 13" key="1">
    <citation type="submission" date="2013-05" db="EMBL/GenBank/DDBJ databases">
        <title>Genome assembly of Chondromyces apiculatus DSM 436.</title>
        <authorList>
            <person name="Sharma G."/>
            <person name="Khatri I."/>
            <person name="Kaur C."/>
            <person name="Mayilraj S."/>
            <person name="Subramanian S."/>
        </authorList>
    </citation>
    <scope>NUCLEOTIDE SEQUENCE [LARGE SCALE GENOMIC DNA]</scope>
    <source>
        <strain evidence="12 13">DSM 436</strain>
    </source>
</reference>
<name>A0A017TE34_9BACT</name>
<comment type="subunit">
    <text evidence="9">Homotetramer.</text>
</comment>
<dbReference type="PROSITE" id="PS00810">
    <property type="entry name" value="ADP_GLC_PYROPHOSPH_3"/>
    <property type="match status" value="1"/>
</dbReference>
<dbReference type="GO" id="GO:0005524">
    <property type="term" value="F:ATP binding"/>
    <property type="evidence" value="ECO:0007669"/>
    <property type="project" value="UniProtKB-KW"/>
</dbReference>
<evidence type="ECO:0000256" key="8">
    <source>
        <dbReference type="ARBA" id="ARBA00023277"/>
    </source>
</evidence>
<organism evidence="12 13">
    <name type="scientific">Chondromyces apiculatus DSM 436</name>
    <dbReference type="NCBI Taxonomy" id="1192034"/>
    <lineage>
        <taxon>Bacteria</taxon>
        <taxon>Pseudomonadati</taxon>
        <taxon>Myxococcota</taxon>
        <taxon>Polyangia</taxon>
        <taxon>Polyangiales</taxon>
        <taxon>Polyangiaceae</taxon>
        <taxon>Chondromyces</taxon>
    </lineage>
</organism>
<evidence type="ECO:0000259" key="11">
    <source>
        <dbReference type="Pfam" id="PF24894"/>
    </source>
</evidence>
<dbReference type="AlphaFoldDB" id="A0A017TE34"/>
<feature type="binding site" evidence="9">
    <location>
        <begin position="187"/>
        <end position="188"/>
    </location>
    <ligand>
        <name>alpha-D-glucose 1-phosphate</name>
        <dbReference type="ChEBI" id="CHEBI:58601"/>
    </ligand>
</feature>
<feature type="site" description="Could play a key role in the communication between the regulatory and the substrate sites" evidence="9">
    <location>
        <position position="106"/>
    </location>
</feature>
<protein>
    <recommendedName>
        <fullName evidence="9">Glucose-1-phosphate adenylyltransferase</fullName>
        <ecNumber evidence="9">2.7.7.27</ecNumber>
    </recommendedName>
    <alternativeName>
        <fullName evidence="9">ADP-glucose pyrophosphorylase</fullName>
        <shortName evidence="9">ADPGlc PPase</shortName>
    </alternativeName>
    <alternativeName>
        <fullName evidence="9">ADP-glucose synthase</fullName>
    </alternativeName>
</protein>
<comment type="caution">
    <text evidence="12">The sequence shown here is derived from an EMBL/GenBank/DDBJ whole genome shotgun (WGS) entry which is preliminary data.</text>
</comment>
<dbReference type="RefSeq" id="WP_044238201.1">
    <property type="nucleotide sequence ID" value="NZ_ASRX01000011.1"/>
</dbReference>
<keyword evidence="6 9" id="KW-0067">ATP-binding</keyword>
<dbReference type="PANTHER" id="PTHR43523:SF2">
    <property type="entry name" value="GLUCOSE-1-PHOSPHATE ADENYLYLTRANSFERASE"/>
    <property type="match status" value="1"/>
</dbReference>
<evidence type="ECO:0000256" key="1">
    <source>
        <dbReference type="ARBA" id="ARBA00010443"/>
    </source>
</evidence>
<accession>A0A017TE34</accession>
<proteinExistence type="inferred from homology"/>
<dbReference type="SUPFAM" id="SSF51161">
    <property type="entry name" value="Trimeric LpxA-like enzymes"/>
    <property type="match status" value="1"/>
</dbReference>
<dbReference type="Proteomes" id="UP000019678">
    <property type="component" value="Unassembled WGS sequence"/>
</dbReference>
<evidence type="ECO:0000256" key="3">
    <source>
        <dbReference type="ARBA" id="ARBA00022679"/>
    </source>
</evidence>
<dbReference type="NCBIfam" id="TIGR02091">
    <property type="entry name" value="glgC"/>
    <property type="match status" value="1"/>
</dbReference>
<dbReference type="NCBIfam" id="NF002023">
    <property type="entry name" value="PRK00844.1"/>
    <property type="match status" value="1"/>
</dbReference>
<keyword evidence="13" id="KW-1185">Reference proteome</keyword>
<evidence type="ECO:0000256" key="4">
    <source>
        <dbReference type="ARBA" id="ARBA00022695"/>
    </source>
</evidence>
<dbReference type="InterPro" id="IPR011004">
    <property type="entry name" value="Trimer_LpxA-like_sf"/>
</dbReference>
<dbReference type="Gene3D" id="2.160.10.10">
    <property type="entry name" value="Hexapeptide repeat proteins"/>
    <property type="match status" value="1"/>
</dbReference>
<feature type="domain" description="Nucleotidyl transferase" evidence="10">
    <location>
        <begin position="17"/>
        <end position="282"/>
    </location>
</feature>
<evidence type="ECO:0000256" key="6">
    <source>
        <dbReference type="ARBA" id="ARBA00022840"/>
    </source>
</evidence>
<feature type="binding site" evidence="9">
    <location>
        <position position="205"/>
    </location>
    <ligand>
        <name>alpha-D-glucose 1-phosphate</name>
        <dbReference type="ChEBI" id="CHEBI:58601"/>
    </ligand>
</feature>
<feature type="domain" description="Glucose-1-phosphate adenylyltransferase/Bifunctional protein GlmU-like C-terminal hexapeptide" evidence="11">
    <location>
        <begin position="306"/>
        <end position="411"/>
    </location>
</feature>
<dbReference type="InterPro" id="IPR023049">
    <property type="entry name" value="GlgC_bac"/>
</dbReference>
<evidence type="ECO:0000256" key="7">
    <source>
        <dbReference type="ARBA" id="ARBA00023056"/>
    </source>
</evidence>
<dbReference type="OrthoDB" id="9801810at2"/>
<evidence type="ECO:0000259" key="10">
    <source>
        <dbReference type="Pfam" id="PF00483"/>
    </source>
</evidence>
<keyword evidence="8 9" id="KW-0119">Carbohydrate metabolism</keyword>
<sequence>MAENVLRADYDLTKVLVMILAGGEGRRLGPLTYERAKPAVPFGGRYRIIDIVLSNFVNSGLHRIKVLTQYKSSSLDEHIARSWRLSSILDAFIETVPAQQRTGKSWFKGSADAVYQTQNVVTDESPEQVCIFGGDHVYKMDVRQMLQAHLARNAEVTVAAIPVTKEEARSFGVIEVDEQGRIVAFHEKVQDPPEIPGRPGMCLASMGNYIFRTRALLDVLEADAASETSAHDFGKDVIPRLVSGGRVFVYDFHKNRVPGEEGLGYWRDIGTIDAYWAAQMDLVSIQPAFNFYNKDWPIRTGISHDAPAKFVFRDEANARVGIATESLVSLGCIISGGRIHRSVLSNRVRVNSFSHIEECVLFEDVKIGRHVKLRRCIVDKDVEIPPGTEIGFNLEEDKKKWYVSDGGIVVIPKRAKIESP</sequence>
<dbReference type="GO" id="GO:0008878">
    <property type="term" value="F:glucose-1-phosphate adenylyltransferase activity"/>
    <property type="evidence" value="ECO:0007669"/>
    <property type="project" value="UniProtKB-UniRule"/>
</dbReference>
<dbReference type="EC" id="2.7.7.27" evidence="9"/>
<comment type="similarity">
    <text evidence="1 9">Belongs to the bacterial/plant glucose-1-phosphate adenylyltransferase family.</text>
</comment>
<dbReference type="InterPro" id="IPR005836">
    <property type="entry name" value="ADP_Glu_pyroP_CS"/>
</dbReference>
<comment type="caution">
    <text evidence="9">Lacks conserved residue(s) required for the propagation of feature annotation.</text>
</comment>
<dbReference type="SUPFAM" id="SSF53448">
    <property type="entry name" value="Nucleotide-diphospho-sugar transferases"/>
    <property type="match status" value="1"/>
</dbReference>
<dbReference type="Pfam" id="PF00483">
    <property type="entry name" value="NTP_transferase"/>
    <property type="match status" value="1"/>
</dbReference>
<feature type="site" description="Could play a key role in the communication between the regulatory and the substrate sites" evidence="9">
    <location>
        <position position="69"/>
    </location>
</feature>
<dbReference type="EMBL" id="ASRX01000011">
    <property type="protein sequence ID" value="EYF07182.1"/>
    <property type="molecule type" value="Genomic_DNA"/>
</dbReference>
<evidence type="ECO:0000256" key="2">
    <source>
        <dbReference type="ARBA" id="ARBA00022600"/>
    </source>
</evidence>
<evidence type="ECO:0000313" key="12">
    <source>
        <dbReference type="EMBL" id="EYF07182.1"/>
    </source>
</evidence>
<comment type="function">
    <text evidence="9">Involved in the biosynthesis of ADP-glucose, a building block required for the elongation reactions to produce glycogen. Catalyzes the reaction between ATP and alpha-D-glucose 1-phosphate (G1P) to produce pyrophosphate and ADP-Glc.</text>
</comment>
<dbReference type="eggNOG" id="COG0448">
    <property type="taxonomic scope" value="Bacteria"/>
</dbReference>
<dbReference type="PROSITE" id="PS00809">
    <property type="entry name" value="ADP_GLC_PYROPHOSPH_2"/>
    <property type="match status" value="1"/>
</dbReference>
<keyword evidence="7 9" id="KW-0320">Glycogen biosynthesis</keyword>
<feature type="binding site" evidence="9">
    <location>
        <position position="172"/>
    </location>
    <ligand>
        <name>alpha-D-glucose 1-phosphate</name>
        <dbReference type="ChEBI" id="CHEBI:58601"/>
    </ligand>
</feature>
<dbReference type="PANTHER" id="PTHR43523">
    <property type="entry name" value="GLUCOSE-1-PHOSPHATE ADENYLYLTRANSFERASE-RELATED"/>
    <property type="match status" value="1"/>
</dbReference>
<evidence type="ECO:0000256" key="5">
    <source>
        <dbReference type="ARBA" id="ARBA00022741"/>
    </source>
</evidence>
<evidence type="ECO:0000313" key="13">
    <source>
        <dbReference type="Proteomes" id="UP000019678"/>
    </source>
</evidence>
<dbReference type="NCBIfam" id="NF001947">
    <property type="entry name" value="PRK00725.1"/>
    <property type="match status" value="1"/>
</dbReference>
<dbReference type="InterPro" id="IPR011831">
    <property type="entry name" value="ADP-Glc_PPase"/>
</dbReference>
<comment type="pathway">
    <text evidence="9">Glycan biosynthesis; glycogen biosynthesis.</text>
</comment>
<dbReference type="CDD" id="cd02508">
    <property type="entry name" value="ADP_Glucose_PP"/>
    <property type="match status" value="1"/>
</dbReference>
<evidence type="ECO:0000256" key="9">
    <source>
        <dbReference type="HAMAP-Rule" id="MF_00624"/>
    </source>
</evidence>
<dbReference type="InterPro" id="IPR056818">
    <property type="entry name" value="GlmU/GlgC-like_hexapep"/>
</dbReference>
<dbReference type="HAMAP" id="MF_00624">
    <property type="entry name" value="GlgC"/>
    <property type="match status" value="1"/>
</dbReference>
<dbReference type="InterPro" id="IPR029044">
    <property type="entry name" value="Nucleotide-diphossugar_trans"/>
</dbReference>
<dbReference type="InterPro" id="IPR005835">
    <property type="entry name" value="NTP_transferase_dom"/>
</dbReference>
<dbReference type="Pfam" id="PF24894">
    <property type="entry name" value="Hexapep_GlmU"/>
    <property type="match status" value="1"/>
</dbReference>
<gene>
    <name evidence="9" type="primary">glgC</name>
    <name evidence="12" type="ORF">CAP_0661</name>
</gene>
<dbReference type="GO" id="GO:0005978">
    <property type="term" value="P:glycogen biosynthetic process"/>
    <property type="evidence" value="ECO:0007669"/>
    <property type="project" value="UniProtKB-UniRule"/>
</dbReference>
<keyword evidence="2 9" id="KW-0321">Glycogen metabolism</keyword>
<keyword evidence="3 9" id="KW-0808">Transferase</keyword>
<dbReference type="STRING" id="1192034.CAP_0661"/>
<dbReference type="UniPathway" id="UPA00164"/>
<keyword evidence="5 9" id="KW-0547">Nucleotide-binding</keyword>
<dbReference type="Gene3D" id="3.90.550.10">
    <property type="entry name" value="Spore Coat Polysaccharide Biosynthesis Protein SpsA, Chain A"/>
    <property type="match status" value="1"/>
</dbReference>
<comment type="catalytic activity">
    <reaction evidence="9">
        <text>alpha-D-glucose 1-phosphate + ATP + H(+) = ADP-alpha-D-glucose + diphosphate</text>
        <dbReference type="Rhea" id="RHEA:12120"/>
        <dbReference type="ChEBI" id="CHEBI:15378"/>
        <dbReference type="ChEBI" id="CHEBI:30616"/>
        <dbReference type="ChEBI" id="CHEBI:33019"/>
        <dbReference type="ChEBI" id="CHEBI:57498"/>
        <dbReference type="ChEBI" id="CHEBI:58601"/>
        <dbReference type="EC" id="2.7.7.27"/>
    </reaction>
</comment>
<keyword evidence="4 9" id="KW-0548">Nucleotidyltransferase</keyword>
<dbReference type="CDD" id="cd04651">
    <property type="entry name" value="LbH_G1P_AT_C"/>
    <property type="match status" value="1"/>
</dbReference>